<name>A0A177BAA2_9BILA</name>
<comment type="caution">
    <text evidence="1">The sequence shown here is derived from an EMBL/GenBank/DDBJ whole genome shotgun (WGS) entry which is preliminary data.</text>
</comment>
<dbReference type="AlphaFoldDB" id="A0A177BAA2"/>
<sequence>MFNIADKMENIGHMHIPCDIRHTRDNINEFFQMVDKIDGSNFRLNVNRTNIKVRVSRENNNIYCIMHLNRGDEYGQRLNRLTYKRFYLIVRSGFYDYKNKNLIPNNERIIYHSGNNQRCTDDVFYKHRYLSGSS</sequence>
<evidence type="ECO:0000313" key="1">
    <source>
        <dbReference type="EMBL" id="OAF71100.1"/>
    </source>
</evidence>
<accession>A0A177BAA2</accession>
<proteinExistence type="predicted"/>
<dbReference type="EMBL" id="LWCA01000080">
    <property type="protein sequence ID" value="OAF71100.1"/>
    <property type="molecule type" value="Genomic_DNA"/>
</dbReference>
<dbReference type="Proteomes" id="UP000078046">
    <property type="component" value="Unassembled WGS sequence"/>
</dbReference>
<gene>
    <name evidence="1" type="ORF">A3Q56_01135</name>
</gene>
<organism evidence="1 2">
    <name type="scientific">Intoshia linei</name>
    <dbReference type="NCBI Taxonomy" id="1819745"/>
    <lineage>
        <taxon>Eukaryota</taxon>
        <taxon>Metazoa</taxon>
        <taxon>Spiralia</taxon>
        <taxon>Lophotrochozoa</taxon>
        <taxon>Mesozoa</taxon>
        <taxon>Orthonectida</taxon>
        <taxon>Rhopaluridae</taxon>
        <taxon>Intoshia</taxon>
    </lineage>
</organism>
<reference evidence="1 2" key="1">
    <citation type="submission" date="2016-04" db="EMBL/GenBank/DDBJ databases">
        <title>The genome of Intoshia linei affirms orthonectids as highly simplified spiralians.</title>
        <authorList>
            <person name="Mikhailov K.V."/>
            <person name="Slusarev G.S."/>
            <person name="Nikitin M.A."/>
            <person name="Logacheva M.D."/>
            <person name="Penin A."/>
            <person name="Aleoshin V."/>
            <person name="Panchin Y.V."/>
        </authorList>
    </citation>
    <scope>NUCLEOTIDE SEQUENCE [LARGE SCALE GENOMIC DNA]</scope>
    <source>
        <strain evidence="1">Intl2013</strain>
        <tissue evidence="1">Whole animal</tissue>
    </source>
</reference>
<evidence type="ECO:0000313" key="2">
    <source>
        <dbReference type="Proteomes" id="UP000078046"/>
    </source>
</evidence>
<keyword evidence="2" id="KW-1185">Reference proteome</keyword>
<protein>
    <submittedName>
        <fullName evidence="1">Uncharacterized protein</fullName>
    </submittedName>
</protein>